<protein>
    <recommendedName>
        <fullName evidence="4">Lipoprotein</fullName>
    </recommendedName>
</protein>
<reference evidence="2" key="1">
    <citation type="submission" date="2021-08" db="EMBL/GenBank/DDBJ databases">
        <title>Prevotella lacticifex sp. nov., isolated from rumen of cow.</title>
        <authorList>
            <person name="Shinkai T."/>
            <person name="Ikeyama N."/>
            <person name="Kumagai M."/>
            <person name="Ohmori H."/>
            <person name="Sakamoto M."/>
            <person name="Ohkuma M."/>
            <person name="Mitsumori M."/>
        </authorList>
    </citation>
    <scope>NUCLEOTIDE SEQUENCE</scope>
    <source>
        <strain evidence="2">JCM 8259</strain>
    </source>
</reference>
<name>A0AA37HZ58_XYLRU</name>
<feature type="chain" id="PRO_5041340020" description="Lipoprotein" evidence="1">
    <location>
        <begin position="23"/>
        <end position="315"/>
    </location>
</feature>
<sequence length="315" mass="36727">MKKILIYLVFLLLLGCGNNKQARDVQKETKTTGDCSFKKEYVSDSTPHWVERLNDIPLPDYMQGDSLIDVYFKYTQAVKGYEVTGRWMPYDKLAETGNVVVNFHHKETGTEFQYFGEKYHSFDTDDISFAKDFKGHKNGDIHYFNYTSPDTIDIYKEYNDNSPIGYYSSFQFLDVDFDGNDELLISDMCKGRAGNNYEVYKLSKDGLQKVTYMPLGGLTNMDKIDLKNKTITIYQNDGAYDEAEFFFSFKKRRVAIKDIPKFYSASASYFDFDKYNKELGSPFVLDSIKEYTKTDSERRVTYQVRGSRLVKKRRN</sequence>
<comment type="caution">
    <text evidence="2">The sequence shown here is derived from an EMBL/GenBank/DDBJ whole genome shotgun (WGS) entry which is preliminary data.</text>
</comment>
<proteinExistence type="predicted"/>
<evidence type="ECO:0000313" key="2">
    <source>
        <dbReference type="EMBL" id="GJG32550.1"/>
    </source>
</evidence>
<organism evidence="2 3">
    <name type="scientific">Xylanibacter ruminicola</name>
    <name type="common">Prevotella ruminicola</name>
    <dbReference type="NCBI Taxonomy" id="839"/>
    <lineage>
        <taxon>Bacteria</taxon>
        <taxon>Pseudomonadati</taxon>
        <taxon>Bacteroidota</taxon>
        <taxon>Bacteroidia</taxon>
        <taxon>Bacteroidales</taxon>
        <taxon>Prevotellaceae</taxon>
        <taxon>Xylanibacter</taxon>
    </lineage>
</organism>
<keyword evidence="1" id="KW-0732">Signal</keyword>
<accession>A0AA37HZ58</accession>
<dbReference type="Proteomes" id="UP000887097">
    <property type="component" value="Unassembled WGS sequence"/>
</dbReference>
<dbReference type="EMBL" id="BPTT01000001">
    <property type="protein sequence ID" value="GJG32550.1"/>
    <property type="molecule type" value="Genomic_DNA"/>
</dbReference>
<gene>
    <name evidence="2" type="ORF">PRMUPPPA20_06590</name>
</gene>
<dbReference type="GeneID" id="31499692"/>
<dbReference type="PROSITE" id="PS51257">
    <property type="entry name" value="PROKAR_LIPOPROTEIN"/>
    <property type="match status" value="1"/>
</dbReference>
<evidence type="ECO:0008006" key="4">
    <source>
        <dbReference type="Google" id="ProtNLM"/>
    </source>
</evidence>
<dbReference type="AlphaFoldDB" id="A0AA37HZ58"/>
<evidence type="ECO:0000256" key="1">
    <source>
        <dbReference type="SAM" id="SignalP"/>
    </source>
</evidence>
<feature type="signal peptide" evidence="1">
    <location>
        <begin position="1"/>
        <end position="22"/>
    </location>
</feature>
<evidence type="ECO:0000313" key="3">
    <source>
        <dbReference type="Proteomes" id="UP000887097"/>
    </source>
</evidence>
<dbReference type="RefSeq" id="WP_013064164.1">
    <property type="nucleotide sequence ID" value="NZ_BPTT01000001.1"/>
</dbReference>